<keyword evidence="1" id="KW-0472">Membrane</keyword>
<protein>
    <submittedName>
        <fullName evidence="2">Uncharacterized protein</fullName>
    </submittedName>
</protein>
<proteinExistence type="predicted"/>
<evidence type="ECO:0000313" key="3">
    <source>
        <dbReference type="Proteomes" id="UP000288805"/>
    </source>
</evidence>
<evidence type="ECO:0000256" key="1">
    <source>
        <dbReference type="SAM" id="Phobius"/>
    </source>
</evidence>
<dbReference type="Proteomes" id="UP000288805">
    <property type="component" value="Unassembled WGS sequence"/>
</dbReference>
<sequence>MGQGYEDHLITQEADIPEVDRVQWRKIDAQLCSVLWQSVDSKRLYKVASSIVHISQQDLDLSTYIGHIAFLKEEFLTVMPLTPDVGAQQTQLISSSWFLLLLASVRILSLSAIRFLVVHQFRPWMMSLEEAAVVPEVEVNVFIAPIAINLATLAIVAISYMDDLLALPMWPSPLILRYLSLRVLPHLRLLLPLLFSLDLFSSITTTSALPTVTLANGSQTVAKGPEYGEDDWQ</sequence>
<gene>
    <name evidence="2" type="ORF">CK203_076526</name>
</gene>
<dbReference type="AlphaFoldDB" id="A0A438DB44"/>
<reference evidence="2 3" key="1">
    <citation type="journal article" date="2018" name="PLoS Genet.">
        <title>Population sequencing reveals clonal diversity and ancestral inbreeding in the grapevine cultivar Chardonnay.</title>
        <authorList>
            <person name="Roach M.J."/>
            <person name="Johnson D.L."/>
            <person name="Bohlmann J."/>
            <person name="van Vuuren H.J."/>
            <person name="Jones S.J."/>
            <person name="Pretorius I.S."/>
            <person name="Schmidt S.A."/>
            <person name="Borneman A.R."/>
        </authorList>
    </citation>
    <scope>NUCLEOTIDE SEQUENCE [LARGE SCALE GENOMIC DNA]</scope>
    <source>
        <strain evidence="3">cv. Chardonnay</strain>
        <tissue evidence="2">Leaf</tissue>
    </source>
</reference>
<organism evidence="2 3">
    <name type="scientific">Vitis vinifera</name>
    <name type="common">Grape</name>
    <dbReference type="NCBI Taxonomy" id="29760"/>
    <lineage>
        <taxon>Eukaryota</taxon>
        <taxon>Viridiplantae</taxon>
        <taxon>Streptophyta</taxon>
        <taxon>Embryophyta</taxon>
        <taxon>Tracheophyta</taxon>
        <taxon>Spermatophyta</taxon>
        <taxon>Magnoliopsida</taxon>
        <taxon>eudicotyledons</taxon>
        <taxon>Gunneridae</taxon>
        <taxon>Pentapetalae</taxon>
        <taxon>rosids</taxon>
        <taxon>Vitales</taxon>
        <taxon>Vitaceae</taxon>
        <taxon>Viteae</taxon>
        <taxon>Vitis</taxon>
    </lineage>
</organism>
<evidence type="ECO:0000313" key="2">
    <source>
        <dbReference type="EMBL" id="RVW32669.1"/>
    </source>
</evidence>
<keyword evidence="1" id="KW-0812">Transmembrane</keyword>
<dbReference type="EMBL" id="QGNW01001711">
    <property type="protein sequence ID" value="RVW32669.1"/>
    <property type="molecule type" value="Genomic_DNA"/>
</dbReference>
<feature type="transmembrane region" description="Helical" evidence="1">
    <location>
        <begin position="139"/>
        <end position="161"/>
    </location>
</feature>
<accession>A0A438DB44</accession>
<keyword evidence="1" id="KW-1133">Transmembrane helix</keyword>
<comment type="caution">
    <text evidence="2">The sequence shown here is derived from an EMBL/GenBank/DDBJ whole genome shotgun (WGS) entry which is preliminary data.</text>
</comment>
<feature type="transmembrane region" description="Helical" evidence="1">
    <location>
        <begin position="97"/>
        <end position="118"/>
    </location>
</feature>
<name>A0A438DB44_VITVI</name>